<evidence type="ECO:0000313" key="1">
    <source>
        <dbReference type="EMBL" id="MDS0223817.1"/>
    </source>
</evidence>
<dbReference type="EMBL" id="JAMQOM010000027">
    <property type="protein sequence ID" value="MDS0223817.1"/>
    <property type="molecule type" value="Genomic_DNA"/>
</dbReference>
<proteinExistence type="predicted"/>
<accession>A0AAE4F2R2</accession>
<sequence>MATTETKRNLENKQELFLKLAAQKQVQELDTLPSRPLCYDEIAGFEAAYAERHNGCEAWILDPYAVGSGETTITSGGEALDPSESVLAFALLTDDVWIPFEFGIKSWFRKEQIPHPDGVDLDEQIIAGSMDRISDVYDER</sequence>
<protein>
    <submittedName>
        <fullName evidence="1">Uncharacterized protein</fullName>
    </submittedName>
</protein>
<keyword evidence="2" id="KW-1185">Reference proteome</keyword>
<reference evidence="1 2" key="1">
    <citation type="submission" date="2022-06" db="EMBL/GenBank/DDBJ databases">
        <title>Haloarcula sp. a new haloarchaeum isolate from saline soil.</title>
        <authorList>
            <person name="Strakova D."/>
            <person name="Galisteo C."/>
            <person name="Sanchez-Porro C."/>
            <person name="Ventosa A."/>
        </authorList>
    </citation>
    <scope>NUCLEOTIDE SEQUENCE [LARGE SCALE GENOMIC DNA]</scope>
    <source>
        <strain evidence="1 2">S1AR25-5A</strain>
    </source>
</reference>
<name>A0AAE4F2R2_9EURY</name>
<dbReference type="AlphaFoldDB" id="A0AAE4F2R2"/>
<dbReference type="RefSeq" id="WP_310898293.1">
    <property type="nucleotide sequence ID" value="NZ_JAMQOM010000027.1"/>
</dbReference>
<dbReference type="Proteomes" id="UP001253439">
    <property type="component" value="Unassembled WGS sequence"/>
</dbReference>
<organism evidence="1 2">
    <name type="scientific">Haloarcula terrestris</name>
    <dbReference type="NCBI Taxonomy" id="2950533"/>
    <lineage>
        <taxon>Archaea</taxon>
        <taxon>Methanobacteriati</taxon>
        <taxon>Methanobacteriota</taxon>
        <taxon>Stenosarchaea group</taxon>
        <taxon>Halobacteria</taxon>
        <taxon>Halobacteriales</taxon>
        <taxon>Haloarculaceae</taxon>
        <taxon>Haloarcula</taxon>
    </lineage>
</organism>
<evidence type="ECO:0000313" key="2">
    <source>
        <dbReference type="Proteomes" id="UP001253439"/>
    </source>
</evidence>
<gene>
    <name evidence="1" type="ORF">NDI54_21035</name>
</gene>
<comment type="caution">
    <text evidence="1">The sequence shown here is derived from an EMBL/GenBank/DDBJ whole genome shotgun (WGS) entry which is preliminary data.</text>
</comment>